<protein>
    <submittedName>
        <fullName evidence="8">FTR1 family protein</fullName>
    </submittedName>
</protein>
<dbReference type="EMBL" id="JBHRZV010000051">
    <property type="protein sequence ID" value="MFC3928657.1"/>
    <property type="molecule type" value="Genomic_DNA"/>
</dbReference>
<evidence type="ECO:0000256" key="6">
    <source>
        <dbReference type="SAM" id="Phobius"/>
    </source>
</evidence>
<reference evidence="9" key="1">
    <citation type="journal article" date="2019" name="Int. J. Syst. Evol. Microbiol.">
        <title>The Global Catalogue of Microorganisms (GCM) 10K type strain sequencing project: providing services to taxonomists for standard genome sequencing and annotation.</title>
        <authorList>
            <consortium name="The Broad Institute Genomics Platform"/>
            <consortium name="The Broad Institute Genome Sequencing Center for Infectious Disease"/>
            <person name="Wu L."/>
            <person name="Ma J."/>
        </authorList>
    </citation>
    <scope>NUCLEOTIDE SEQUENCE [LARGE SCALE GENOMIC DNA]</scope>
    <source>
        <strain evidence="9">CCUG 67170</strain>
    </source>
</reference>
<dbReference type="RefSeq" id="WP_380427416.1">
    <property type="nucleotide sequence ID" value="NZ_JBHRZV010000051.1"/>
</dbReference>
<organism evidence="8 9">
    <name type="scientific">Streptococcus caprae</name>
    <dbReference type="NCBI Taxonomy" id="1640501"/>
    <lineage>
        <taxon>Bacteria</taxon>
        <taxon>Bacillati</taxon>
        <taxon>Bacillota</taxon>
        <taxon>Bacilli</taxon>
        <taxon>Lactobacillales</taxon>
        <taxon>Streptococcaceae</taxon>
        <taxon>Streptococcus</taxon>
    </lineage>
</organism>
<keyword evidence="5 6" id="KW-0472">Membrane</keyword>
<feature type="transmembrane region" description="Helical" evidence="6">
    <location>
        <begin position="381"/>
        <end position="401"/>
    </location>
</feature>
<feature type="transmembrane region" description="Helical" evidence="6">
    <location>
        <begin position="534"/>
        <end position="558"/>
    </location>
</feature>
<feature type="transmembrane region" description="Helical" evidence="6">
    <location>
        <begin position="421"/>
        <end position="439"/>
    </location>
</feature>
<dbReference type="Proteomes" id="UP001595807">
    <property type="component" value="Unassembled WGS sequence"/>
</dbReference>
<gene>
    <name evidence="8" type="ORF">ACFORF_08805</name>
</gene>
<keyword evidence="4 6" id="KW-1133">Transmembrane helix</keyword>
<feature type="chain" id="PRO_5046045195" evidence="7">
    <location>
        <begin position="29"/>
        <end position="566"/>
    </location>
</feature>
<feature type="transmembrane region" description="Helical" evidence="6">
    <location>
        <begin position="459"/>
        <end position="479"/>
    </location>
</feature>
<feature type="transmembrane region" description="Helical" evidence="6">
    <location>
        <begin position="491"/>
        <end position="514"/>
    </location>
</feature>
<keyword evidence="7" id="KW-0732">Signal</keyword>
<evidence type="ECO:0000313" key="9">
    <source>
        <dbReference type="Proteomes" id="UP001595807"/>
    </source>
</evidence>
<dbReference type="InterPro" id="IPR004923">
    <property type="entry name" value="FTR1/Fip1/EfeU"/>
</dbReference>
<evidence type="ECO:0000256" key="7">
    <source>
        <dbReference type="SAM" id="SignalP"/>
    </source>
</evidence>
<accession>A0ABV8CXC3</accession>
<proteinExistence type="inferred from homology"/>
<evidence type="ECO:0000256" key="4">
    <source>
        <dbReference type="ARBA" id="ARBA00022989"/>
    </source>
</evidence>
<feature type="transmembrane region" description="Helical" evidence="6">
    <location>
        <begin position="345"/>
        <end position="366"/>
    </location>
</feature>
<evidence type="ECO:0000256" key="1">
    <source>
        <dbReference type="ARBA" id="ARBA00004141"/>
    </source>
</evidence>
<feature type="signal peptide" evidence="7">
    <location>
        <begin position="1"/>
        <end position="28"/>
    </location>
</feature>
<dbReference type="Pfam" id="PF03239">
    <property type="entry name" value="FTR1"/>
    <property type="match status" value="1"/>
</dbReference>
<sequence>MVKNSLNKWWLGLFTLLMSLVLAVPACASNDYADFFVQITDATSALKDGNEEEAKAILAQLQTDFAAVENHDSEAGQAVTKAMAVQGDLKESDLVAISKALLAFDQEQNPIDLDAEKNKLLTKLQPEYDKLQAAIDQQDIETVKTAFKNLNTIWTRNEGIVRDNAAHYGNIETAISFLNASTVADPVDFATIQSNFDAVKVAVQSFIDGDDLSSTTSENLTLADGIDLLKSALKDFQAGETSKASQTMKEFVTIWPTIEGDISTRDNALYTRVESESPVIMVKGSDKAYQDKLQALIDDLSAIDTDASYNFFDAALILLREGVEALLIVLALVSSLKATKQRKDLPWVYGGAVAGIAASVCVAYLLQKLFPTLAASSNREILEGFVGIVAVVLMFLIGIWLHSKASVKQWNDFMNRQMKVVTTSGSFISMFALSFLAVFREGAETILFYVGILPKITTSQLVLGGVIAVVALVIVALAMTFLTERIVAHRVFFYLTWLLYGLAFKMLGVSIHALQLTNLLPNHLIDGLPTVEVIGFYPSWETVAPQVIFVGLVVLVTLKNRAASHD</sequence>
<evidence type="ECO:0000256" key="5">
    <source>
        <dbReference type="ARBA" id="ARBA00023136"/>
    </source>
</evidence>
<evidence type="ECO:0000256" key="3">
    <source>
        <dbReference type="ARBA" id="ARBA00022692"/>
    </source>
</evidence>
<evidence type="ECO:0000256" key="2">
    <source>
        <dbReference type="ARBA" id="ARBA00008333"/>
    </source>
</evidence>
<comment type="caution">
    <text evidence="8">The sequence shown here is derived from an EMBL/GenBank/DDBJ whole genome shotgun (WGS) entry which is preliminary data.</text>
</comment>
<comment type="subcellular location">
    <subcellularLocation>
        <location evidence="1">Membrane</location>
        <topology evidence="1">Multi-pass membrane protein</topology>
    </subcellularLocation>
</comment>
<name>A0ABV8CXC3_9STRE</name>
<comment type="similarity">
    <text evidence="2">Belongs to the oxidase-dependent Fe transporter (OFeT) (TC 9.A.10.1) family.</text>
</comment>
<keyword evidence="9" id="KW-1185">Reference proteome</keyword>
<evidence type="ECO:0000313" key="8">
    <source>
        <dbReference type="EMBL" id="MFC3928657.1"/>
    </source>
</evidence>
<dbReference type="PANTHER" id="PTHR31632">
    <property type="entry name" value="IRON TRANSPORTER FTH1"/>
    <property type="match status" value="1"/>
</dbReference>
<dbReference type="PANTHER" id="PTHR31632:SF2">
    <property type="entry name" value="PLASMA MEMBRANE IRON PERMEASE"/>
    <property type="match status" value="1"/>
</dbReference>
<keyword evidence="3 6" id="KW-0812">Transmembrane</keyword>